<name>A0ABP6ATB2_STRLO</name>
<reference evidence="3" key="1">
    <citation type="journal article" date="2019" name="Int. J. Syst. Evol. Microbiol.">
        <title>The Global Catalogue of Microorganisms (GCM) 10K type strain sequencing project: providing services to taxonomists for standard genome sequencing and annotation.</title>
        <authorList>
            <consortium name="The Broad Institute Genomics Platform"/>
            <consortium name="The Broad Institute Genome Sequencing Center for Infectious Disease"/>
            <person name="Wu L."/>
            <person name="Ma J."/>
        </authorList>
    </citation>
    <scope>NUCLEOTIDE SEQUENCE [LARGE SCALE GENOMIC DNA]</scope>
    <source>
        <strain evidence="3">JCM 4395</strain>
    </source>
</reference>
<sequence>MTSAFNRPLTHPQILRDHRGPLTTCEPLTGLVPDPFTKPPPLGGQPATLRVPHATGLPQGSASDNTPKRSVGPGKRANRKRRGGMGGQPTGFGKEL</sequence>
<dbReference type="Proteomes" id="UP001501777">
    <property type="component" value="Unassembled WGS sequence"/>
</dbReference>
<keyword evidence="3" id="KW-1185">Reference proteome</keyword>
<comment type="caution">
    <text evidence="2">The sequence shown here is derived from an EMBL/GenBank/DDBJ whole genome shotgun (WGS) entry which is preliminary data.</text>
</comment>
<proteinExistence type="predicted"/>
<evidence type="ECO:0000313" key="3">
    <source>
        <dbReference type="Proteomes" id="UP001501777"/>
    </source>
</evidence>
<evidence type="ECO:0000256" key="1">
    <source>
        <dbReference type="SAM" id="MobiDB-lite"/>
    </source>
</evidence>
<feature type="region of interest" description="Disordered" evidence="1">
    <location>
        <begin position="1"/>
        <end position="96"/>
    </location>
</feature>
<protein>
    <submittedName>
        <fullName evidence="2">Uncharacterized protein</fullName>
    </submittedName>
</protein>
<organism evidence="2 3">
    <name type="scientific">Streptomyces longisporus</name>
    <dbReference type="NCBI Taxonomy" id="1948"/>
    <lineage>
        <taxon>Bacteria</taxon>
        <taxon>Bacillati</taxon>
        <taxon>Actinomycetota</taxon>
        <taxon>Actinomycetes</taxon>
        <taxon>Kitasatosporales</taxon>
        <taxon>Streptomycetaceae</taxon>
        <taxon>Streptomyces</taxon>
    </lineage>
</organism>
<evidence type="ECO:0000313" key="2">
    <source>
        <dbReference type="EMBL" id="GAA2522705.1"/>
    </source>
</evidence>
<gene>
    <name evidence="2" type="ORF">GCM10010276_87220</name>
</gene>
<accession>A0ABP6ATB2</accession>
<dbReference type="EMBL" id="BAAASG010000029">
    <property type="protein sequence ID" value="GAA2522705.1"/>
    <property type="molecule type" value="Genomic_DNA"/>
</dbReference>